<geneLocation type="chloroplast" evidence="10"/>
<keyword evidence="9" id="KW-1001">Plastid inner membrane</keyword>
<dbReference type="AlphaFoldDB" id="A0A2U8GK21"/>
<dbReference type="GeneID" id="36952066"/>
<dbReference type="GO" id="GO:0009706">
    <property type="term" value="C:chloroplast inner membrane"/>
    <property type="evidence" value="ECO:0007669"/>
    <property type="project" value="UniProtKB-SubCell"/>
</dbReference>
<evidence type="ECO:0000256" key="4">
    <source>
        <dbReference type="ARBA" id="ARBA00022781"/>
    </source>
</evidence>
<feature type="transmembrane region" description="Helical" evidence="9">
    <location>
        <begin position="167"/>
        <end position="190"/>
    </location>
</feature>
<evidence type="ECO:0000313" key="10">
    <source>
        <dbReference type="EMBL" id="AWI68965.1"/>
    </source>
</evidence>
<organism evidence="10">
    <name type="scientific">Stauridium tetras</name>
    <dbReference type="NCBI Taxonomy" id="271398"/>
    <lineage>
        <taxon>Eukaryota</taxon>
        <taxon>Viridiplantae</taxon>
        <taxon>Chlorophyta</taxon>
        <taxon>core chlorophytes</taxon>
        <taxon>Chlorophyceae</taxon>
        <taxon>CS clade</taxon>
        <taxon>Sphaeropleales</taxon>
        <taxon>Hydrodictyaceae</taxon>
        <taxon>Stauridium</taxon>
    </lineage>
</organism>
<keyword evidence="9" id="KW-0633">Potassium transport</keyword>
<keyword evidence="10" id="KW-0150">Chloroplast</keyword>
<evidence type="ECO:0000256" key="6">
    <source>
        <dbReference type="ARBA" id="ARBA00023065"/>
    </source>
</evidence>
<keyword evidence="2 9" id="KW-0813">Transport</keyword>
<dbReference type="EMBL" id="MF276986">
    <property type="protein sequence ID" value="AWI68965.1"/>
    <property type="molecule type" value="Genomic_DNA"/>
</dbReference>
<evidence type="ECO:0000256" key="5">
    <source>
        <dbReference type="ARBA" id="ARBA00022989"/>
    </source>
</evidence>
<keyword evidence="9" id="KW-0050">Antiport</keyword>
<name>A0A2U8GK21_9CHLO</name>
<keyword evidence="6 9" id="KW-0406">Ion transport</keyword>
<accession>A0A2U8GK21</accession>
<keyword evidence="10" id="KW-0934">Plastid</keyword>
<keyword evidence="5 9" id="KW-1133">Transmembrane helix</keyword>
<keyword evidence="3 9" id="KW-0812">Transmembrane</keyword>
<evidence type="ECO:0000256" key="8">
    <source>
        <dbReference type="ARBA" id="ARBA00043980"/>
    </source>
</evidence>
<keyword evidence="9" id="KW-0630">Potassium</keyword>
<dbReference type="InterPro" id="IPR004282">
    <property type="entry name" value="CemA"/>
</dbReference>
<sequence length="472" mass="55708">MIKKTNKKQNLFGLFFKQMNFSFLKSSYLGNPSFQKTSPIFSIKNSGYEMDKNSNENAFNRFNKESIKSKTTNSKINNNKEIFNESFNTETSLNAKKFSYKEKFTTTSSRAAQSRFNENSKQQVVSITYEEIGLFPRSFNRVFDRFFKQLFFDVENLVIQEYRFYRYLFLTTVKCVFILLFVPLTMNFIAKNYFVRPITEYYWNSHQTDIFLNSYQQKKAFTELKNFEEKIYFESLIFQINSTSTNLSCFSESLDENKRTTLKSHEKKQMSSLSLSRSEVAKERIEDFRLDLNCDQKHKNAFLNVNINEQEKMKQNQKFSQMFTESIQNRLQLQTIELAKHYNEESIEAITNFFADFISLSTLFILLKTLEIQINITKSFLLEVFFGLDDSKKSLLILFLTDLLVGYHSPNIWELFFSTIFDHYGLPESQTTIFLLVATLPVLLDVLFKYLIFRHLNRASPATVATYHAMIE</sequence>
<dbReference type="RefSeq" id="YP_009492351.1">
    <property type="nucleotide sequence ID" value="NC_037923.1"/>
</dbReference>
<dbReference type="HAMAP" id="MF_01308">
    <property type="entry name" value="CemA_PxcA"/>
    <property type="match status" value="1"/>
</dbReference>
<gene>
    <name evidence="9 10" type="primary">cemA</name>
</gene>
<evidence type="ECO:0000256" key="9">
    <source>
        <dbReference type="HAMAP-Rule" id="MF_01308"/>
    </source>
</evidence>
<evidence type="ECO:0000256" key="3">
    <source>
        <dbReference type="ARBA" id="ARBA00022692"/>
    </source>
</evidence>
<feature type="transmembrane region" description="Helical" evidence="9">
    <location>
        <begin position="433"/>
        <end position="452"/>
    </location>
</feature>
<protein>
    <recommendedName>
        <fullName evidence="9">Potassium/proton antiporter CemA</fullName>
    </recommendedName>
    <alternativeName>
        <fullName evidence="9">Chloroplast envelope membrane protein A</fullName>
        <shortName evidence="9">CemA</shortName>
    </alternativeName>
</protein>
<evidence type="ECO:0000256" key="7">
    <source>
        <dbReference type="ARBA" id="ARBA00023136"/>
    </source>
</evidence>
<proteinExistence type="inferred from homology"/>
<reference evidence="10" key="1">
    <citation type="journal article" date="2018" name="Am. J. Bot.">
        <title>Organellar phylogenomics inform systematics in the green algal family Hydrodictyaceae (Chlorophyceae) and provide clues to the complex evolutionary history of plastid genomes in the green algal tree of life.</title>
        <authorList>
            <person name="McManus H.A."/>
            <person name="Fucikova K."/>
            <person name="Lewis P.O."/>
            <person name="Lewis L.A."/>
            <person name="Karol K.G."/>
        </authorList>
    </citation>
    <scope>NUCLEOTIDE SEQUENCE</scope>
</reference>
<comment type="catalytic activity">
    <reaction evidence="9">
        <text>K(+)(in) + H(+)(out) = K(+)(out) + H(+)(in)</text>
        <dbReference type="Rhea" id="RHEA:29467"/>
        <dbReference type="ChEBI" id="CHEBI:15378"/>
        <dbReference type="ChEBI" id="CHEBI:29103"/>
    </reaction>
</comment>
<dbReference type="Pfam" id="PF03040">
    <property type="entry name" value="CemA"/>
    <property type="match status" value="2"/>
</dbReference>
<evidence type="ECO:0000256" key="1">
    <source>
        <dbReference type="ARBA" id="ARBA00004141"/>
    </source>
</evidence>
<comment type="subcellular location">
    <subcellularLocation>
        <location evidence="1">Membrane</location>
        <topology evidence="1">Multi-pass membrane protein</topology>
    </subcellularLocation>
    <subcellularLocation>
        <location evidence="9">Plastid</location>
        <location evidence="9">Chloroplast inner membrane</location>
        <topology evidence="9">Multi-pass membrane protein</topology>
    </subcellularLocation>
</comment>
<dbReference type="PANTHER" id="PTHR33650">
    <property type="entry name" value="CHLOROPLAST ENVELOPE MEMBRANE PROTEIN-RELATED"/>
    <property type="match status" value="1"/>
</dbReference>
<keyword evidence="7 9" id="KW-0472">Membrane</keyword>
<dbReference type="GO" id="GO:0015078">
    <property type="term" value="F:proton transmembrane transporter activity"/>
    <property type="evidence" value="ECO:0007669"/>
    <property type="project" value="UniProtKB-UniRule"/>
</dbReference>
<evidence type="ECO:0000256" key="2">
    <source>
        <dbReference type="ARBA" id="ARBA00022448"/>
    </source>
</evidence>
<comment type="similarity">
    <text evidence="8 9">Belongs to the CemA family.</text>
</comment>
<comment type="function">
    <text evidence="9">Contributes to K(+)/H(+) antiport activity by supporting proton efflux to control proton extrusion and homeostasis in chloroplasts in a light-dependent manner to modulate photosynthesis. Prevents excessive induction of non-photochemical quenching (NPQ) under continuous-light conditions. Indirectly promotes efficient inorganic carbon uptake into chloroplasts.</text>
</comment>
<dbReference type="GO" id="GO:0015297">
    <property type="term" value="F:antiporter activity"/>
    <property type="evidence" value="ECO:0007669"/>
    <property type="project" value="UniProtKB-KW"/>
</dbReference>
<keyword evidence="4 9" id="KW-0375">Hydrogen ion transport</keyword>
<dbReference type="GO" id="GO:0006813">
    <property type="term" value="P:potassium ion transport"/>
    <property type="evidence" value="ECO:0007669"/>
    <property type="project" value="UniProtKB-UniRule"/>
</dbReference>
<dbReference type="PANTHER" id="PTHR33650:SF2">
    <property type="entry name" value="CHLOROPLAST ENVELOPE MEMBRANE PROTEIN"/>
    <property type="match status" value="1"/>
</dbReference>